<reference evidence="3 4" key="1">
    <citation type="submission" date="2020-08" db="EMBL/GenBank/DDBJ databases">
        <title>The Agave Microbiome: Exploring the role of microbial communities in plant adaptations to desert environments.</title>
        <authorList>
            <person name="Partida-Martinez L.P."/>
        </authorList>
    </citation>
    <scope>NUCLEOTIDE SEQUENCE [LARGE SCALE GENOMIC DNA]</scope>
    <source>
        <strain evidence="3 4">AS3.12</strain>
    </source>
</reference>
<comment type="similarity">
    <text evidence="1">Belongs to the ParD antitoxin family.</text>
</comment>
<dbReference type="InterPro" id="IPR010985">
    <property type="entry name" value="Ribbon_hlx_hlx"/>
</dbReference>
<evidence type="ECO:0000313" key="3">
    <source>
        <dbReference type="EMBL" id="MBB6508371.1"/>
    </source>
</evidence>
<evidence type="ECO:0000313" key="4">
    <source>
        <dbReference type="Proteomes" id="UP000585437"/>
    </source>
</evidence>
<keyword evidence="2" id="KW-1277">Toxin-antitoxin system</keyword>
<dbReference type="InterPro" id="IPR038296">
    <property type="entry name" value="ParD_sf"/>
</dbReference>
<organism evidence="3 4">
    <name type="scientific">Rhizobium soli</name>
    <dbReference type="NCBI Taxonomy" id="424798"/>
    <lineage>
        <taxon>Bacteria</taxon>
        <taxon>Pseudomonadati</taxon>
        <taxon>Pseudomonadota</taxon>
        <taxon>Alphaproteobacteria</taxon>
        <taxon>Hyphomicrobiales</taxon>
        <taxon>Rhizobiaceae</taxon>
        <taxon>Rhizobium/Agrobacterium group</taxon>
        <taxon>Rhizobium</taxon>
    </lineage>
</organism>
<dbReference type="PANTHER" id="PTHR36582">
    <property type="entry name" value="ANTITOXIN PARD"/>
    <property type="match status" value="1"/>
</dbReference>
<accession>A0A7X0JIR9</accession>
<keyword evidence="4" id="KW-1185">Reference proteome</keyword>
<gene>
    <name evidence="3" type="ORF">F4695_001720</name>
</gene>
<evidence type="ECO:0000256" key="2">
    <source>
        <dbReference type="ARBA" id="ARBA00022649"/>
    </source>
</evidence>
<dbReference type="SUPFAM" id="SSF47598">
    <property type="entry name" value="Ribbon-helix-helix"/>
    <property type="match status" value="1"/>
</dbReference>
<dbReference type="Proteomes" id="UP000585437">
    <property type="component" value="Unassembled WGS sequence"/>
</dbReference>
<sequence>MDLVPSSYELGPRYESFVRRLVESGRYASESEVMRDSLRLLEEMEEHGKAGFDALKADIRTGIESRPGIPADDVFDRLEARYGGRRS</sequence>
<proteinExistence type="inferred from homology"/>
<comment type="caution">
    <text evidence="3">The sequence shown here is derived from an EMBL/GenBank/DDBJ whole genome shotgun (WGS) entry which is preliminary data.</text>
</comment>
<dbReference type="AlphaFoldDB" id="A0A7X0JIR9"/>
<dbReference type="EMBL" id="JACHBU010000003">
    <property type="protein sequence ID" value="MBB6508371.1"/>
    <property type="molecule type" value="Genomic_DNA"/>
</dbReference>
<dbReference type="PANTHER" id="PTHR36582:SF2">
    <property type="entry name" value="ANTITOXIN PARD"/>
    <property type="match status" value="1"/>
</dbReference>
<dbReference type="GO" id="GO:0006355">
    <property type="term" value="P:regulation of DNA-templated transcription"/>
    <property type="evidence" value="ECO:0007669"/>
    <property type="project" value="InterPro"/>
</dbReference>
<dbReference type="Gene3D" id="6.10.10.120">
    <property type="entry name" value="Antitoxin ParD1-like"/>
    <property type="match status" value="1"/>
</dbReference>
<name>A0A7X0JIR9_9HYPH</name>
<dbReference type="Pfam" id="PF03693">
    <property type="entry name" value="ParD_antitoxin"/>
    <property type="match status" value="1"/>
</dbReference>
<protein>
    <submittedName>
        <fullName evidence="3">Antitoxin ParD1/3/4</fullName>
    </submittedName>
</protein>
<evidence type="ECO:0000256" key="1">
    <source>
        <dbReference type="ARBA" id="ARBA00008580"/>
    </source>
</evidence>
<dbReference type="NCBIfam" id="TIGR02606">
    <property type="entry name" value="antidote_CC2985"/>
    <property type="match status" value="1"/>
</dbReference>
<dbReference type="InterPro" id="IPR022789">
    <property type="entry name" value="ParD"/>
</dbReference>